<keyword evidence="1" id="KW-0813">Transport</keyword>
<comment type="subcellular location">
    <subcellularLocation>
        <location evidence="1">Mitochondrion inner membrane</location>
        <topology evidence="1">Peripheral membrane protein</topology>
        <orientation evidence="1">Intermembrane side</orientation>
    </subcellularLocation>
</comment>
<proteinExistence type="inferred from homology"/>
<keyword evidence="1" id="KW-0496">Mitochondrion</keyword>
<keyword evidence="1" id="KW-0653">Protein transport</keyword>
<dbReference type="GO" id="GO:0015031">
    <property type="term" value="P:protein transport"/>
    <property type="evidence" value="ECO:0007669"/>
    <property type="project" value="UniProtKB-KW"/>
</dbReference>
<comment type="similarity">
    <text evidence="1">Belongs to the small Tim family.</text>
</comment>
<reference evidence="3 4" key="1">
    <citation type="journal article" date="2019" name="Sci. Rep.">
        <title>A high-quality genome of Eragrostis curvula grass provides insights into Poaceae evolution and supports new strategies to enhance forage quality.</title>
        <authorList>
            <person name="Carballo J."/>
            <person name="Santos B.A.C.M."/>
            <person name="Zappacosta D."/>
            <person name="Garbus I."/>
            <person name="Selva J.P."/>
            <person name="Gallo C.A."/>
            <person name="Diaz A."/>
            <person name="Albertini E."/>
            <person name="Caccamo M."/>
            <person name="Echenique V."/>
        </authorList>
    </citation>
    <scope>NUCLEOTIDE SEQUENCE [LARGE SCALE GENOMIC DNA]</scope>
    <source>
        <strain evidence="4">cv. Victoria</strain>
        <tissue evidence="3">Leaf</tissue>
    </source>
</reference>
<dbReference type="OrthoDB" id="344165at2759"/>
<feature type="domain" description="Tim10-like" evidence="2">
    <location>
        <begin position="15"/>
        <end position="75"/>
    </location>
</feature>
<accession>A0A5J9WTP3</accession>
<dbReference type="GO" id="GO:0005743">
    <property type="term" value="C:mitochondrial inner membrane"/>
    <property type="evidence" value="ECO:0007669"/>
    <property type="project" value="UniProtKB-SubCell"/>
</dbReference>
<evidence type="ECO:0000256" key="1">
    <source>
        <dbReference type="RuleBase" id="RU367043"/>
    </source>
</evidence>
<dbReference type="Proteomes" id="UP000324897">
    <property type="component" value="Chromosome 6"/>
</dbReference>
<keyword evidence="1" id="KW-0999">Mitochondrion inner membrane</keyword>
<gene>
    <name evidence="3" type="ORF">EJB05_02097</name>
</gene>
<dbReference type="Gramene" id="TVU50710">
    <property type="protein sequence ID" value="TVU50710"/>
    <property type="gene ID" value="EJB05_02097"/>
</dbReference>
<keyword evidence="1" id="KW-0143">Chaperone</keyword>
<keyword evidence="1" id="KW-0811">Translocation</keyword>
<comment type="function">
    <text evidence="1">Mitochondrial intermembrane chaperone that participates in the import and insertion of some multi-pass transmembrane proteins into the mitochondrial inner membrane. Also required for the transfer of beta-barrel precursors from the TOM complex to the sorting and assembly machinery (SAM complex) of the outer membrane. Acts as a chaperone-like protein that protects the hydrophobic precursors from aggregation and guide them through the mitochondrial intermembrane space.</text>
</comment>
<keyword evidence="1" id="KW-0472">Membrane</keyword>
<comment type="caution">
    <text evidence="3">The sequence shown here is derived from an EMBL/GenBank/DDBJ whole genome shotgun (WGS) entry which is preliminary data.</text>
</comment>
<evidence type="ECO:0000259" key="2">
    <source>
        <dbReference type="Pfam" id="PF02953"/>
    </source>
</evidence>
<keyword evidence="1" id="KW-1015">Disulfide bond</keyword>
<evidence type="ECO:0000313" key="3">
    <source>
        <dbReference type="EMBL" id="TVU50710.1"/>
    </source>
</evidence>
<dbReference type="Gene3D" id="1.10.287.810">
    <property type="entry name" value="Mitochondrial import inner membrane translocase subunit tim13 like domains"/>
    <property type="match status" value="1"/>
</dbReference>
<dbReference type="Pfam" id="PF02953">
    <property type="entry name" value="zf-Tim10_DDP"/>
    <property type="match status" value="1"/>
</dbReference>
<dbReference type="InterPro" id="IPR035427">
    <property type="entry name" value="Tim10-like_dom_sf"/>
</dbReference>
<keyword evidence="4" id="KW-1185">Reference proteome</keyword>
<evidence type="ECO:0000313" key="4">
    <source>
        <dbReference type="Proteomes" id="UP000324897"/>
    </source>
</evidence>
<protein>
    <recommendedName>
        <fullName evidence="1">Mitochondrial import inner membrane translocase subunit</fullName>
    </recommendedName>
</protein>
<comment type="subunit">
    <text evidence="1">Heterohexamer.</text>
</comment>
<organism evidence="3 4">
    <name type="scientific">Eragrostis curvula</name>
    <name type="common">weeping love grass</name>
    <dbReference type="NCBI Taxonomy" id="38414"/>
    <lineage>
        <taxon>Eukaryota</taxon>
        <taxon>Viridiplantae</taxon>
        <taxon>Streptophyta</taxon>
        <taxon>Embryophyta</taxon>
        <taxon>Tracheophyta</taxon>
        <taxon>Spermatophyta</taxon>
        <taxon>Magnoliopsida</taxon>
        <taxon>Liliopsida</taxon>
        <taxon>Poales</taxon>
        <taxon>Poaceae</taxon>
        <taxon>PACMAD clade</taxon>
        <taxon>Chloridoideae</taxon>
        <taxon>Eragrostideae</taxon>
        <taxon>Eragrostidinae</taxon>
        <taxon>Eragrostis</taxon>
    </lineage>
</organism>
<dbReference type="InterPro" id="IPR004217">
    <property type="entry name" value="Tim10-like"/>
</dbReference>
<dbReference type="EMBL" id="RWGY01000002">
    <property type="protein sequence ID" value="TVU50710.1"/>
    <property type="molecule type" value="Genomic_DNA"/>
</dbReference>
<dbReference type="SUPFAM" id="SSF144122">
    <property type="entry name" value="Tim10-like"/>
    <property type="match status" value="1"/>
</dbReference>
<name>A0A5J9WTP3_9POAL</name>
<comment type="domain">
    <text evidence="1">The twin CX3C motif contains 4 conserved Cys residues that form 2 disulfide bonds in the mitochondrial intermembrane space.</text>
</comment>
<dbReference type="AlphaFoldDB" id="A0A5J9WTP3"/>
<sequence>MDAAALNDPRFKALVEEERTKALANEFVAKMTDVCWDKCITGSIGSSFSRSEASCLSNCAKRYAELKMLTMQKLTSGR</sequence>